<comment type="caution">
    <text evidence="1">The sequence shown here is derived from an EMBL/GenBank/DDBJ whole genome shotgun (WGS) entry which is preliminary data.</text>
</comment>
<protein>
    <submittedName>
        <fullName evidence="1">Uncharacterized protein</fullName>
    </submittedName>
</protein>
<reference evidence="1 2" key="1">
    <citation type="submission" date="2019-10" db="EMBL/GenBank/DDBJ databases">
        <title>Genome diversity of Sutterella seckii.</title>
        <authorList>
            <person name="Chaplin A.V."/>
            <person name="Sokolova S.R."/>
            <person name="Mosin K.A."/>
            <person name="Ivanova E.L."/>
            <person name="Kochetkova T.O."/>
            <person name="Goltsov A.Y."/>
            <person name="Trofimov D.Y."/>
            <person name="Efimov B.A."/>
        </authorList>
    </citation>
    <scope>NUCLEOTIDE SEQUENCE [LARGE SCALE GENOMIC DNA]</scope>
    <source>
        <strain evidence="1 2">ASD393</strain>
    </source>
</reference>
<dbReference type="Proteomes" id="UP000430564">
    <property type="component" value="Unassembled WGS sequence"/>
</dbReference>
<dbReference type="EMBL" id="WEHX01000027">
    <property type="protein sequence ID" value="KAB7660703.1"/>
    <property type="molecule type" value="Genomic_DNA"/>
</dbReference>
<accession>A0A6I1EKJ7</accession>
<proteinExistence type="predicted"/>
<dbReference type="AlphaFoldDB" id="A0A6I1EKJ7"/>
<evidence type="ECO:0000313" key="1">
    <source>
        <dbReference type="EMBL" id="KAB7660703.1"/>
    </source>
</evidence>
<evidence type="ECO:0000313" key="2">
    <source>
        <dbReference type="Proteomes" id="UP000430564"/>
    </source>
</evidence>
<gene>
    <name evidence="1" type="ORF">GBM95_05655</name>
</gene>
<organism evidence="1 2">
    <name type="scientific">Sutterella seckii</name>
    <dbReference type="NCBI Taxonomy" id="1944635"/>
    <lineage>
        <taxon>Bacteria</taxon>
        <taxon>Pseudomonadati</taxon>
        <taxon>Pseudomonadota</taxon>
        <taxon>Betaproteobacteria</taxon>
        <taxon>Burkholderiales</taxon>
        <taxon>Sutterellaceae</taxon>
        <taxon>Sutterella</taxon>
    </lineage>
</organism>
<sequence length="563" mass="60886">MTLEILEAETPLRALHRMRNDLLRMELAIGSSVFAAGLLPALQAWSAFAAGIPEGAFEAGIRRARRMMELMLDEALPDGLDPKARERLRLGRLAGGMLLGLLSAADDILQFEFKALENGRASDTSPAFDPSAELLLEFQIACAAKGRKAVAEALPAMRASKRIELERAGLCEFLLRRLIDRNIAALLREAREGGLEPALRHAAGGFPGADEEAVRFERILMKALSEECRKASFPALMPGGESSEASDAFFTRGSAELISRALLLAIREERFLVLTRENDGADIVEEKSKTDLPPRLWIAADGIFLEWPKGAAALEAILCGRFRLAEEENRQGLTEGLIKGLIAAGMVESEWKGGPREAALTQEDALVLGLRETSALLAALFSPRGDGAAAAEEAPKLSRLDWRLFPREARKGEGPGSAFVGAEGRKTPVFFWSIAIPDQVPLQIREALESAEKQLSRLRRSETRGARDGLFLGESFFAAGDFEAAADILSDLGLAVEGQSALHGGALRRMRGIGPNAGKTEVGILLKQSIAVPCCLWSDGTVTEADWPDAAWEAADEETIEEP</sequence>
<name>A0A6I1EKJ7_9BURK</name>